<protein>
    <submittedName>
        <fullName evidence="1">Uncharacterized protein</fullName>
    </submittedName>
</protein>
<reference evidence="1" key="1">
    <citation type="submission" date="2022-02" db="EMBL/GenBank/DDBJ databases">
        <title>Plant Genome Project.</title>
        <authorList>
            <person name="Zhang R.-G."/>
        </authorList>
    </citation>
    <scope>NUCLEOTIDE SEQUENCE</scope>
    <source>
        <strain evidence="1">AT1</strain>
    </source>
</reference>
<sequence>MINTDDSMDAHGNEAYGGLIRDHNSAFNLDFQTKIGTCSVLAAELWGLRDGLKLAKDCNFFNIIVCTDAIAVINVLQVQTQAIHHLSNLITDCRFLLECNFPFYIHGATTRDYDNDHEISVQLHQLDRPCFGVSTAMAALEAAHSIFSPSYLSSFPKPPKSSPCIILHLSISRPSLFLRAPPCPLPLLPINQTRKSSSFEVWSAVEEIAVEVKPEQEEETKQQSEQEEEGTQQPRLRKKLFVLNLPWTFKVLDIKNLFGECGTVSSVEIIKHKNGKSRGYAFVTMASGEEAQAVVDKFDSHELLGRIIKVEFAKKLRRPAPPPPTSHLVGETRYDLYVSNLAWKVRSSHLREFFVAAGFNQVAPRVVFEGKRSAGYGFASFTTKEEADSAIAALDGTELMDRPLRLRFSTKTIEDSKDGKDEEVTSEEPQE</sequence>
<gene>
    <name evidence="1" type="ORF">RHMOL_Rhmol11G0058200</name>
</gene>
<evidence type="ECO:0000313" key="2">
    <source>
        <dbReference type="Proteomes" id="UP001062846"/>
    </source>
</evidence>
<dbReference type="EMBL" id="CM046398">
    <property type="protein sequence ID" value="KAI8530437.1"/>
    <property type="molecule type" value="Genomic_DNA"/>
</dbReference>
<proteinExistence type="predicted"/>
<accession>A0ACC0LPE4</accession>
<comment type="caution">
    <text evidence="1">The sequence shown here is derived from an EMBL/GenBank/DDBJ whole genome shotgun (WGS) entry which is preliminary data.</text>
</comment>
<organism evidence="1 2">
    <name type="scientific">Rhododendron molle</name>
    <name type="common">Chinese azalea</name>
    <name type="synonym">Azalea mollis</name>
    <dbReference type="NCBI Taxonomy" id="49168"/>
    <lineage>
        <taxon>Eukaryota</taxon>
        <taxon>Viridiplantae</taxon>
        <taxon>Streptophyta</taxon>
        <taxon>Embryophyta</taxon>
        <taxon>Tracheophyta</taxon>
        <taxon>Spermatophyta</taxon>
        <taxon>Magnoliopsida</taxon>
        <taxon>eudicotyledons</taxon>
        <taxon>Gunneridae</taxon>
        <taxon>Pentapetalae</taxon>
        <taxon>asterids</taxon>
        <taxon>Ericales</taxon>
        <taxon>Ericaceae</taxon>
        <taxon>Ericoideae</taxon>
        <taxon>Rhodoreae</taxon>
        <taxon>Rhododendron</taxon>
    </lineage>
</organism>
<dbReference type="Proteomes" id="UP001062846">
    <property type="component" value="Chromosome 11"/>
</dbReference>
<evidence type="ECO:0000313" key="1">
    <source>
        <dbReference type="EMBL" id="KAI8530437.1"/>
    </source>
</evidence>
<name>A0ACC0LPE4_RHOML</name>
<keyword evidence="2" id="KW-1185">Reference proteome</keyword>